<proteinExistence type="predicted"/>
<sequence>MDAAHPLPAAVARRVCGLVCRCSRPSPAYFLFRRVIPVLVARDPAAGLKLKVFLRLRVPSLGPSPGRATQKAISARLAPARSAFPSVAKITSVRLKKRLHEVAEHELQRLDARLHHVVRHVLGVLQHVVELPLHEPLDGRRVGLDEEVDLEVLVVGAPAVVGAPDRGRAGRLHARVELLPGGVRRRDGDAVLEHPDPLGVEGVVGPVVLQVDVLREPPPLLERLEEPHGRRAVKQRDLPLERPVLVEGVRVRARGHHLQRVRLAVGLADVEDLLEDVHVALREVEVGCGDEGGVPRPCVLQQPVLQDLFALHEGRICEGQLQADLYDTIEPLLVSPVAFTAIRS</sequence>
<evidence type="ECO:0000313" key="1">
    <source>
        <dbReference type="EMBL" id="GIX62445.1"/>
    </source>
</evidence>
<gene>
    <name evidence="1" type="ORF">BcabD6B2_18800</name>
</gene>
<evidence type="ECO:0000313" key="2">
    <source>
        <dbReference type="Proteomes" id="UP001497744"/>
    </source>
</evidence>
<dbReference type="EMBL" id="BPLF01000002">
    <property type="protein sequence ID" value="GIX62445.1"/>
    <property type="molecule type" value="Genomic_DNA"/>
</dbReference>
<accession>A0AAV4LSA3</accession>
<dbReference type="AlphaFoldDB" id="A0AAV4LSA3"/>
<dbReference type="Proteomes" id="UP001497744">
    <property type="component" value="Unassembled WGS sequence"/>
</dbReference>
<comment type="caution">
    <text evidence="1">The sequence shown here is derived from an EMBL/GenBank/DDBJ whole genome shotgun (WGS) entry which is preliminary data.</text>
</comment>
<keyword evidence="2" id="KW-1185">Reference proteome</keyword>
<name>A0AAV4LSA3_BABCB</name>
<reference evidence="1 2" key="1">
    <citation type="submission" date="2021-06" db="EMBL/GenBank/DDBJ databases">
        <title>Genome sequence of Babesia caballi.</title>
        <authorList>
            <person name="Yamagishi J."/>
            <person name="Kidaka T."/>
            <person name="Ochi A."/>
        </authorList>
    </citation>
    <scope>NUCLEOTIDE SEQUENCE [LARGE SCALE GENOMIC DNA]</scope>
    <source>
        <strain evidence="1">USDA-D6B2</strain>
    </source>
</reference>
<organism evidence="1 2">
    <name type="scientific">Babesia caballi</name>
    <dbReference type="NCBI Taxonomy" id="5871"/>
    <lineage>
        <taxon>Eukaryota</taxon>
        <taxon>Sar</taxon>
        <taxon>Alveolata</taxon>
        <taxon>Apicomplexa</taxon>
        <taxon>Aconoidasida</taxon>
        <taxon>Piroplasmida</taxon>
        <taxon>Babesiidae</taxon>
        <taxon>Babesia</taxon>
    </lineage>
</organism>
<protein>
    <submittedName>
        <fullName evidence="1">PAS domain S-box protein</fullName>
    </submittedName>
</protein>
<dbReference type="RefSeq" id="XP_067714514.1">
    <property type="nucleotide sequence ID" value="XM_067858413.1"/>
</dbReference>
<dbReference type="GeneID" id="94193926"/>